<evidence type="ECO:0000313" key="3">
    <source>
        <dbReference type="Proteomes" id="UP000319576"/>
    </source>
</evidence>
<evidence type="ECO:0008006" key="4">
    <source>
        <dbReference type="Google" id="ProtNLM"/>
    </source>
</evidence>
<evidence type="ECO:0000313" key="2">
    <source>
        <dbReference type="EMBL" id="QDU20566.1"/>
    </source>
</evidence>
<protein>
    <recommendedName>
        <fullName evidence="4">DUF1850 domain-containing protein</fullName>
    </recommendedName>
</protein>
<reference evidence="2 3" key="1">
    <citation type="submission" date="2019-02" db="EMBL/GenBank/DDBJ databases">
        <title>Deep-cultivation of Planctomycetes and their phenomic and genomic characterization uncovers novel biology.</title>
        <authorList>
            <person name="Wiegand S."/>
            <person name="Jogler M."/>
            <person name="Boedeker C."/>
            <person name="Pinto D."/>
            <person name="Vollmers J."/>
            <person name="Rivas-Marin E."/>
            <person name="Kohn T."/>
            <person name="Peeters S.H."/>
            <person name="Heuer A."/>
            <person name="Rast P."/>
            <person name="Oberbeckmann S."/>
            <person name="Bunk B."/>
            <person name="Jeske O."/>
            <person name="Meyerdierks A."/>
            <person name="Storesund J.E."/>
            <person name="Kallscheuer N."/>
            <person name="Luecker S."/>
            <person name="Lage O.M."/>
            <person name="Pohl T."/>
            <person name="Merkel B.J."/>
            <person name="Hornburger P."/>
            <person name="Mueller R.-W."/>
            <person name="Bruemmer F."/>
            <person name="Labrenz M."/>
            <person name="Spormann A.M."/>
            <person name="Op den Camp H."/>
            <person name="Overmann J."/>
            <person name="Amann R."/>
            <person name="Jetten M.S.M."/>
            <person name="Mascher T."/>
            <person name="Medema M.H."/>
            <person name="Devos D.P."/>
            <person name="Kaster A.-K."/>
            <person name="Ovreas L."/>
            <person name="Rohde M."/>
            <person name="Galperin M.Y."/>
            <person name="Jogler C."/>
        </authorList>
    </citation>
    <scope>NUCLEOTIDE SEQUENCE [LARGE SCALE GENOMIC DNA]</scope>
    <source>
        <strain evidence="2 3">ETA_A1</strain>
    </source>
</reference>
<evidence type="ECO:0000256" key="1">
    <source>
        <dbReference type="SAM" id="SignalP"/>
    </source>
</evidence>
<accession>A0A517XSS9</accession>
<dbReference type="Proteomes" id="UP000319576">
    <property type="component" value="Chromosome"/>
</dbReference>
<feature type="signal peptide" evidence="1">
    <location>
        <begin position="1"/>
        <end position="19"/>
    </location>
</feature>
<feature type="chain" id="PRO_5021961727" description="DUF1850 domain-containing protein" evidence="1">
    <location>
        <begin position="20"/>
        <end position="194"/>
    </location>
</feature>
<keyword evidence="3" id="KW-1185">Reference proteome</keyword>
<organism evidence="2 3">
    <name type="scientific">Urbifossiella limnaea</name>
    <dbReference type="NCBI Taxonomy" id="2528023"/>
    <lineage>
        <taxon>Bacteria</taxon>
        <taxon>Pseudomonadati</taxon>
        <taxon>Planctomycetota</taxon>
        <taxon>Planctomycetia</taxon>
        <taxon>Gemmatales</taxon>
        <taxon>Gemmataceae</taxon>
        <taxon>Urbifossiella</taxon>
    </lineage>
</organism>
<dbReference type="EMBL" id="CP036273">
    <property type="protein sequence ID" value="QDU20566.1"/>
    <property type="molecule type" value="Genomic_DNA"/>
</dbReference>
<dbReference type="Gene3D" id="2.40.360.20">
    <property type="match status" value="1"/>
</dbReference>
<proteinExistence type="predicted"/>
<gene>
    <name evidence="2" type="ORF">ETAA1_25210</name>
</gene>
<sequence precursor="true">MTKLTLPLLLIFFTALAAAAPIPDAAKATVLYFPTKVGAKWTYTHSYKNLPEHETVDGVVAVEEGAEGTKVVTIGRLAAKGGLGPNWRMVVSSRGLFWSENLANGGRPDDSVCALKLPHRDGQTWMPGGPDARATAWGPVRVTVPAGEFSCIQVVSRWQLLPPATEWYAPGVGLVKRQSPDALAVLKSFAPAKD</sequence>
<name>A0A517XSS9_9BACT</name>
<dbReference type="AlphaFoldDB" id="A0A517XSS9"/>
<keyword evidence="1" id="KW-0732">Signal</keyword>
<dbReference type="RefSeq" id="WP_145238323.1">
    <property type="nucleotide sequence ID" value="NZ_CP036273.1"/>
</dbReference>
<dbReference type="KEGG" id="uli:ETAA1_25210"/>
<dbReference type="OrthoDB" id="281452at2"/>